<dbReference type="InterPro" id="IPR029058">
    <property type="entry name" value="AB_hydrolase_fold"/>
</dbReference>
<protein>
    <recommendedName>
        <fullName evidence="1">GPI inositol-deacylase PGAP1-like alpha/beta domain-containing protein</fullName>
    </recommendedName>
</protein>
<evidence type="ECO:0000313" key="2">
    <source>
        <dbReference type="EMBL" id="QNB46094.1"/>
    </source>
</evidence>
<dbReference type="SUPFAM" id="SSF53474">
    <property type="entry name" value="alpha/beta-Hydrolases"/>
    <property type="match status" value="1"/>
</dbReference>
<dbReference type="KEGG" id="tfr:BR63_07070"/>
<proteinExistence type="predicted"/>
<dbReference type="Gene3D" id="3.40.50.1820">
    <property type="entry name" value="alpha/beta hydrolase"/>
    <property type="match status" value="1"/>
</dbReference>
<dbReference type="Proteomes" id="UP000515847">
    <property type="component" value="Chromosome"/>
</dbReference>
<evidence type="ECO:0000259" key="1">
    <source>
        <dbReference type="Pfam" id="PF07819"/>
    </source>
</evidence>
<dbReference type="AlphaFoldDB" id="A0A7G6E1Z0"/>
<dbReference type="RefSeq" id="WP_034422315.1">
    <property type="nucleotide sequence ID" value="NZ_CP045798.1"/>
</dbReference>
<evidence type="ECO:0000313" key="3">
    <source>
        <dbReference type="Proteomes" id="UP000515847"/>
    </source>
</evidence>
<sequence>MKKNGLLIIILTFVLFSFTDIIHIKNERYEGHRPILPPESVTSNRNLYFVFLHGIDSWCDGSPFANMGFENIRRAMSVVGYSYHDNRFLLYSYMGGHIENGNWVPYPYTRKNTGQSLYLSVYQLEQLIENITQANPEARFILVGHSLGGRIALDFVSTTHPESRKKIHGVITLNSPLMGSTINVPGILMRILDASGSVWGSTAVKELIYESRFYQDFLQLRTSSIKQLQRDGIQVATFSHYKDYFVRSKTSCLIDAEGDPLTAGFILNNNPTHSKYRFNSHLQILDDQSVISYIVTLASPSP</sequence>
<reference evidence="2 3" key="1">
    <citation type="journal article" date="2019" name="Front. Microbiol.">
        <title>Thermoanaerosceptrum fracticalcis gen. nov. sp. nov., a Novel Fumarate-Fermenting Microorganism From a Deep Fractured Carbonate Aquifer of the US Great Basin.</title>
        <authorList>
            <person name="Hamilton-Brehm S.D."/>
            <person name="Stewart L.E."/>
            <person name="Zavarin M."/>
            <person name="Caldwell M."/>
            <person name="Lawson P.A."/>
            <person name="Onstott T.C."/>
            <person name="Grzymski J."/>
            <person name="Neveux I."/>
            <person name="Lollar B.S."/>
            <person name="Russell C.E."/>
            <person name="Moser D.P."/>
        </authorList>
    </citation>
    <scope>NUCLEOTIDE SEQUENCE [LARGE SCALE GENOMIC DNA]</scope>
    <source>
        <strain evidence="2 3">DRI-13</strain>
    </source>
</reference>
<accession>A0A7G6E1Z0</accession>
<dbReference type="Pfam" id="PF07819">
    <property type="entry name" value="PGAP1"/>
    <property type="match status" value="1"/>
</dbReference>
<dbReference type="EMBL" id="CP045798">
    <property type="protein sequence ID" value="QNB46094.1"/>
    <property type="molecule type" value="Genomic_DNA"/>
</dbReference>
<dbReference type="OrthoDB" id="9769481at2"/>
<name>A0A7G6E1Z0_THEFR</name>
<dbReference type="InterPro" id="IPR012908">
    <property type="entry name" value="PGAP1-ab_dom-like"/>
</dbReference>
<dbReference type="GO" id="GO:0016788">
    <property type="term" value="F:hydrolase activity, acting on ester bonds"/>
    <property type="evidence" value="ECO:0007669"/>
    <property type="project" value="InterPro"/>
</dbReference>
<keyword evidence="3" id="KW-1185">Reference proteome</keyword>
<organism evidence="2 3">
    <name type="scientific">Thermanaerosceptrum fracticalcis</name>
    <dbReference type="NCBI Taxonomy" id="1712410"/>
    <lineage>
        <taxon>Bacteria</taxon>
        <taxon>Bacillati</taxon>
        <taxon>Bacillota</taxon>
        <taxon>Clostridia</taxon>
        <taxon>Eubacteriales</taxon>
        <taxon>Peptococcaceae</taxon>
        <taxon>Thermanaerosceptrum</taxon>
    </lineage>
</organism>
<feature type="domain" description="GPI inositol-deacylase PGAP1-like alpha/beta" evidence="1">
    <location>
        <begin position="122"/>
        <end position="242"/>
    </location>
</feature>
<gene>
    <name evidence="2" type="ORF">BR63_07070</name>
</gene>